<dbReference type="AlphaFoldDB" id="A0A6L5XN09"/>
<evidence type="ECO:0000313" key="1">
    <source>
        <dbReference type="EMBL" id="MSS28590.1"/>
    </source>
</evidence>
<dbReference type="Gene3D" id="3.40.50.300">
    <property type="entry name" value="P-loop containing nucleotide triphosphate hydrolases"/>
    <property type="match status" value="1"/>
</dbReference>
<accession>A0A6L5XN09</accession>
<keyword evidence="2" id="KW-1185">Reference proteome</keyword>
<evidence type="ECO:0000313" key="2">
    <source>
        <dbReference type="Proteomes" id="UP000477488"/>
    </source>
</evidence>
<proteinExistence type="predicted"/>
<dbReference type="RefSeq" id="WP_154512132.1">
    <property type="nucleotide sequence ID" value="NZ_VUMH01000012.1"/>
</dbReference>
<name>A0A6L5XN09_9BACT</name>
<protein>
    <submittedName>
        <fullName evidence="1">AAA family ATPase</fullName>
    </submittedName>
</protein>
<dbReference type="SUPFAM" id="SSF52540">
    <property type="entry name" value="P-loop containing nucleoside triphosphate hydrolases"/>
    <property type="match status" value="1"/>
</dbReference>
<reference evidence="1 2" key="1">
    <citation type="submission" date="2019-09" db="EMBL/GenBank/DDBJ databases">
        <title>In-depth cultivation of the pig gut microbiome towards novel bacterial diversity and tailored functional studies.</title>
        <authorList>
            <person name="Wylensek D."/>
            <person name="Hitch T.C.A."/>
            <person name="Clavel T."/>
        </authorList>
    </citation>
    <scope>NUCLEOTIDE SEQUENCE [LARGE SCALE GENOMIC DNA]</scope>
    <source>
        <strain evidence="1 2">PG-178-WT-4</strain>
    </source>
</reference>
<dbReference type="Proteomes" id="UP000477488">
    <property type="component" value="Unassembled WGS sequence"/>
</dbReference>
<gene>
    <name evidence="1" type="ORF">FYJ44_11235</name>
</gene>
<dbReference type="EMBL" id="VUMH01000012">
    <property type="protein sequence ID" value="MSS28590.1"/>
    <property type="molecule type" value="Genomic_DNA"/>
</dbReference>
<comment type="caution">
    <text evidence="1">The sequence shown here is derived from an EMBL/GenBank/DDBJ whole genome shotgun (WGS) entry which is preliminary data.</text>
</comment>
<dbReference type="InterPro" id="IPR027417">
    <property type="entry name" value="P-loop_NTPase"/>
</dbReference>
<sequence>MGIFFVCGIHCVGKTTICKEAASGMGVPRYSASELIHTQDALALGPTKLVKNLDHNQNMLIQAARTVEDKHNYFLLDGHTTLLTEAGVEKYQYMYSNF</sequence>
<organism evidence="1 2">
    <name type="scientific">Desulfovibrio porci</name>
    <dbReference type="NCBI Taxonomy" id="2605782"/>
    <lineage>
        <taxon>Bacteria</taxon>
        <taxon>Pseudomonadati</taxon>
        <taxon>Thermodesulfobacteriota</taxon>
        <taxon>Desulfovibrionia</taxon>
        <taxon>Desulfovibrionales</taxon>
        <taxon>Desulfovibrionaceae</taxon>
        <taxon>Desulfovibrio</taxon>
    </lineage>
</organism>
<dbReference type="Pfam" id="PF13207">
    <property type="entry name" value="AAA_17"/>
    <property type="match status" value="1"/>
</dbReference>